<dbReference type="Gene3D" id="3.30.429.10">
    <property type="entry name" value="Macrophage Migration Inhibitory Factor"/>
    <property type="match status" value="1"/>
</dbReference>
<dbReference type="STRING" id="1324957.K933_10320"/>
<accession>V4HDP1</accession>
<organism evidence="1 2">
    <name type="scientific">Candidatus Halobonum tyrrellensis G22</name>
    <dbReference type="NCBI Taxonomy" id="1324957"/>
    <lineage>
        <taxon>Archaea</taxon>
        <taxon>Methanobacteriati</taxon>
        <taxon>Methanobacteriota</taxon>
        <taxon>Stenosarchaea group</taxon>
        <taxon>Halobacteria</taxon>
        <taxon>Halobacteriales</taxon>
        <taxon>Haloferacaceae</taxon>
        <taxon>Candidatus Halobonum</taxon>
    </lineage>
</organism>
<dbReference type="SUPFAM" id="SSF55331">
    <property type="entry name" value="Tautomerase/MIF"/>
    <property type="match status" value="1"/>
</dbReference>
<proteinExistence type="predicted"/>
<dbReference type="RefSeq" id="WP_023394647.1">
    <property type="nucleotide sequence ID" value="NZ_ASGZ01000033.1"/>
</dbReference>
<gene>
    <name evidence="1" type="ORF">K933_10320</name>
</gene>
<reference evidence="1 2" key="1">
    <citation type="journal article" date="2013" name="Genome Announc.">
        <title>Draft Genome Sequence of 'Candidatus Halobonum tyrrellensis' Strain G22, Isolated from the Hypersaline Waters of Lake Tyrrell, Australia.</title>
        <authorList>
            <person name="Ugalde J.A."/>
            <person name="Narasingarao P."/>
            <person name="Kuo S."/>
            <person name="Podell S."/>
            <person name="Allen E.E."/>
        </authorList>
    </citation>
    <scope>NUCLEOTIDE SEQUENCE [LARGE SCALE GENOMIC DNA]</scope>
    <source>
        <strain evidence="1 2">G22</strain>
    </source>
</reference>
<dbReference type="AlphaFoldDB" id="V4HDP1"/>
<dbReference type="OrthoDB" id="210530at2157"/>
<dbReference type="EMBL" id="ASGZ01000033">
    <property type="protein sequence ID" value="ESP88198.1"/>
    <property type="molecule type" value="Genomic_DNA"/>
</dbReference>
<name>V4HDP1_9EURY</name>
<evidence type="ECO:0000313" key="2">
    <source>
        <dbReference type="Proteomes" id="UP000017840"/>
    </source>
</evidence>
<dbReference type="InterPro" id="IPR014347">
    <property type="entry name" value="Tautomerase/MIF_sf"/>
</dbReference>
<keyword evidence="2" id="KW-1185">Reference proteome</keyword>
<comment type="caution">
    <text evidence="1">The sequence shown here is derived from an EMBL/GenBank/DDBJ whole genome shotgun (WGS) entry which is preliminary data.</text>
</comment>
<dbReference type="PATRIC" id="fig|1324957.4.peg.2095"/>
<sequence length="126" mass="13740">MPHLQFDTTADPTAAGKESFAAAVTDHYTDHMETTAGHVAVTVRDRDPADLHLGRAVDGPLAFLDADVREGRPFELKRAFALAAMEEVVERWGVPEPNVKVTFTEHAGEEMMGYDRVGGSWGDDGE</sequence>
<evidence type="ECO:0000313" key="1">
    <source>
        <dbReference type="EMBL" id="ESP88198.1"/>
    </source>
</evidence>
<dbReference type="eggNOG" id="arCOG02240">
    <property type="taxonomic scope" value="Archaea"/>
</dbReference>
<protein>
    <submittedName>
        <fullName evidence="1">4-oxalocrotonate tautomerase</fullName>
    </submittedName>
</protein>
<dbReference type="Proteomes" id="UP000017840">
    <property type="component" value="Unassembled WGS sequence"/>
</dbReference>